<evidence type="ECO:0000256" key="10">
    <source>
        <dbReference type="ARBA" id="ARBA00023065"/>
    </source>
</evidence>
<dbReference type="EC" id="1.16.1.9" evidence="3"/>
<feature type="transmembrane region" description="Helical" evidence="14">
    <location>
        <begin position="230"/>
        <end position="248"/>
    </location>
</feature>
<dbReference type="Gene3D" id="3.40.50.80">
    <property type="entry name" value="Nucleotide-binding domain of ferredoxin-NADP reductase (FNR) module"/>
    <property type="match status" value="1"/>
</dbReference>
<feature type="transmembrane region" description="Helical" evidence="14">
    <location>
        <begin position="205"/>
        <end position="224"/>
    </location>
</feature>
<organism evidence="16 17">
    <name type="scientific">Mucor flavus</name>
    <dbReference type="NCBI Taxonomy" id="439312"/>
    <lineage>
        <taxon>Eukaryota</taxon>
        <taxon>Fungi</taxon>
        <taxon>Fungi incertae sedis</taxon>
        <taxon>Mucoromycota</taxon>
        <taxon>Mucoromycotina</taxon>
        <taxon>Mucoromycetes</taxon>
        <taxon>Mucorales</taxon>
        <taxon>Mucorineae</taxon>
        <taxon>Mucoraceae</taxon>
        <taxon>Mucor</taxon>
    </lineage>
</organism>
<evidence type="ECO:0000256" key="12">
    <source>
        <dbReference type="ARBA" id="ARBA00048483"/>
    </source>
</evidence>
<dbReference type="InterPro" id="IPR039261">
    <property type="entry name" value="FNR_nucleotide-bd"/>
</dbReference>
<evidence type="ECO:0000256" key="3">
    <source>
        <dbReference type="ARBA" id="ARBA00012668"/>
    </source>
</evidence>
<evidence type="ECO:0000256" key="2">
    <source>
        <dbReference type="ARBA" id="ARBA00006278"/>
    </source>
</evidence>
<dbReference type="Proteomes" id="UP001473302">
    <property type="component" value="Unassembled WGS sequence"/>
</dbReference>
<dbReference type="CDD" id="cd06186">
    <property type="entry name" value="NOX_Duox_like_FAD_NADP"/>
    <property type="match status" value="1"/>
</dbReference>
<dbReference type="InterPro" id="IPR013130">
    <property type="entry name" value="Fe3_Rdtase_TM_dom"/>
</dbReference>
<dbReference type="SUPFAM" id="SSF63380">
    <property type="entry name" value="Riboflavin synthase domain-like"/>
    <property type="match status" value="1"/>
</dbReference>
<dbReference type="PANTHER" id="PTHR32361">
    <property type="entry name" value="FERRIC/CUPRIC REDUCTASE TRANSMEMBRANE COMPONENT"/>
    <property type="match status" value="1"/>
</dbReference>
<keyword evidence="8 14" id="KW-1133">Transmembrane helix</keyword>
<reference evidence="16 17" key="1">
    <citation type="submission" date="2024-04" db="EMBL/GenBank/DDBJ databases">
        <title>genome sequences of Mucor flavus KT1a and Helicostylum pulchrum KT1b strains isolated from the surface of a dry-aged beef.</title>
        <authorList>
            <person name="Toyotome T."/>
            <person name="Hosono M."/>
            <person name="Torimaru M."/>
            <person name="Fukuda K."/>
            <person name="Mikami N."/>
        </authorList>
    </citation>
    <scope>NUCLEOTIDE SEQUENCE [LARGE SCALE GENOMIC DNA]</scope>
    <source>
        <strain evidence="16 17">KT1a</strain>
    </source>
</reference>
<evidence type="ECO:0000313" key="17">
    <source>
        <dbReference type="Proteomes" id="UP001473302"/>
    </source>
</evidence>
<dbReference type="SFLD" id="SFLDS00052">
    <property type="entry name" value="Ferric_Reductase_Domain"/>
    <property type="match status" value="1"/>
</dbReference>
<keyword evidence="4" id="KW-0813">Transport</keyword>
<keyword evidence="11 14" id="KW-0472">Membrane</keyword>
<gene>
    <name evidence="16" type="ORF">MFLAVUS_004758</name>
</gene>
<evidence type="ECO:0000256" key="11">
    <source>
        <dbReference type="ARBA" id="ARBA00023136"/>
    </source>
</evidence>
<feature type="region of interest" description="Disordered" evidence="13">
    <location>
        <begin position="454"/>
        <end position="482"/>
    </location>
</feature>
<dbReference type="InterPro" id="IPR013121">
    <property type="entry name" value="Fe_red_NAD-bd_6"/>
</dbReference>
<dbReference type="InterPro" id="IPR017938">
    <property type="entry name" value="Riboflavin_synthase-like_b-brl"/>
</dbReference>
<dbReference type="InterPro" id="IPR051410">
    <property type="entry name" value="Ferric/Cupric_Reductase"/>
</dbReference>
<evidence type="ECO:0000256" key="6">
    <source>
        <dbReference type="ARBA" id="ARBA00022692"/>
    </source>
</evidence>
<comment type="caution">
    <text evidence="16">The sequence shown here is derived from an EMBL/GenBank/DDBJ whole genome shotgun (WGS) entry which is preliminary data.</text>
</comment>
<evidence type="ECO:0000313" key="16">
    <source>
        <dbReference type="EMBL" id="GAA5811325.1"/>
    </source>
</evidence>
<keyword evidence="5" id="KW-1003">Cell membrane</keyword>
<feature type="transmembrane region" description="Helical" evidence="14">
    <location>
        <begin position="20"/>
        <end position="40"/>
    </location>
</feature>
<dbReference type="EMBL" id="BAABUK010000009">
    <property type="protein sequence ID" value="GAA5811325.1"/>
    <property type="molecule type" value="Genomic_DNA"/>
</dbReference>
<feature type="transmembrane region" description="Helical" evidence="14">
    <location>
        <begin position="73"/>
        <end position="92"/>
    </location>
</feature>
<evidence type="ECO:0000256" key="14">
    <source>
        <dbReference type="SAM" id="Phobius"/>
    </source>
</evidence>
<protein>
    <recommendedName>
        <fullName evidence="3">ferric-chelate reductase (NADPH)</fullName>
        <ecNumber evidence="3">1.16.1.9</ecNumber>
    </recommendedName>
</protein>
<evidence type="ECO:0000256" key="4">
    <source>
        <dbReference type="ARBA" id="ARBA00022448"/>
    </source>
</evidence>
<evidence type="ECO:0000256" key="8">
    <source>
        <dbReference type="ARBA" id="ARBA00022989"/>
    </source>
</evidence>
<dbReference type="PROSITE" id="PS51384">
    <property type="entry name" value="FAD_FR"/>
    <property type="match status" value="1"/>
</dbReference>
<comment type="similarity">
    <text evidence="2">Belongs to the ferric reductase (FRE) family.</text>
</comment>
<dbReference type="SUPFAM" id="SSF52343">
    <property type="entry name" value="Ferredoxin reductase-like, C-terminal NADP-linked domain"/>
    <property type="match status" value="1"/>
</dbReference>
<feature type="transmembrane region" description="Helical" evidence="14">
    <location>
        <begin position="142"/>
        <end position="161"/>
    </location>
</feature>
<name>A0ABP9YWY1_9FUNG</name>
<dbReference type="Pfam" id="PF01794">
    <property type="entry name" value="Ferric_reduct"/>
    <property type="match status" value="1"/>
</dbReference>
<evidence type="ECO:0000256" key="13">
    <source>
        <dbReference type="SAM" id="MobiDB-lite"/>
    </source>
</evidence>
<feature type="domain" description="FAD-binding FR-type" evidence="15">
    <location>
        <begin position="235"/>
        <end position="353"/>
    </location>
</feature>
<keyword evidence="17" id="KW-1185">Reference proteome</keyword>
<dbReference type="Pfam" id="PF08030">
    <property type="entry name" value="NAD_binding_6"/>
    <property type="match status" value="1"/>
</dbReference>
<comment type="catalytic activity">
    <reaction evidence="12">
        <text>2 a Fe(II)-siderophore + NADP(+) + H(+) = 2 a Fe(III)-siderophore + NADPH</text>
        <dbReference type="Rhea" id="RHEA:28795"/>
        <dbReference type="Rhea" id="RHEA-COMP:11342"/>
        <dbReference type="Rhea" id="RHEA-COMP:11344"/>
        <dbReference type="ChEBI" id="CHEBI:15378"/>
        <dbReference type="ChEBI" id="CHEBI:29033"/>
        <dbReference type="ChEBI" id="CHEBI:29034"/>
        <dbReference type="ChEBI" id="CHEBI:57783"/>
        <dbReference type="ChEBI" id="CHEBI:58349"/>
        <dbReference type="EC" id="1.16.1.9"/>
    </reaction>
</comment>
<comment type="subcellular location">
    <subcellularLocation>
        <location evidence="1">Cell membrane</location>
        <topology evidence="1">Multi-pass membrane protein</topology>
    </subcellularLocation>
</comment>
<sequence length="558" mass="62010">MEGMDMSGQATPANINEPYANNLATIIASVICFLTLRYFFVHQTPRASSPYKRLENLVVNKFSYTPFSMSPPVGAFLLVCALTSAILPLLLLNVDLKLNSNRAGFLSLAIVPFLLSSTGKNSAVSFLTGISTTRMNFLHRMLGLALIVCATVHMAFMLQAWAKFPSFMRSQLQVTKVQYGLAGYGLLCVVILGSFLPIRKYCYELFLGTHLLGIAFIGVIAMHTPYAMRYFVAGLVCYALNLVAVWGVKTYMAQAYFDVLPEGCTKISIRLASPMKTHAIGQHINLCIPAISIFQWHPFTITSVQQQNAKYQNSIEVCVIARGNFTRALYNNIDASKGLPVFVSGPFGSTNIKSMDILTNSTSVVIANGGAGITFGIRLLRELSDTLVTFDDNCEEKDTLNHWKTKDIYFYWSVHRINELEWFRDELEHLNHLFESHARFPNLHIKLHVTSKDGAGDASARPNLEDSSTAHSSSDINERVDGQGFFDTKRNSQYLEKKMVEVTQGQRLDAKYILSLQTDISAYVCGPTGFNASFKNAVASLSIKKSTTVNLHCEDFSY</sequence>
<evidence type="ECO:0000256" key="1">
    <source>
        <dbReference type="ARBA" id="ARBA00004651"/>
    </source>
</evidence>
<dbReference type="InterPro" id="IPR017927">
    <property type="entry name" value="FAD-bd_FR_type"/>
</dbReference>
<proteinExistence type="inferred from homology"/>
<dbReference type="InterPro" id="IPR013112">
    <property type="entry name" value="FAD-bd_8"/>
</dbReference>
<evidence type="ECO:0000256" key="7">
    <source>
        <dbReference type="ARBA" id="ARBA00022982"/>
    </source>
</evidence>
<feature type="compositionally biased region" description="Polar residues" evidence="13">
    <location>
        <begin position="465"/>
        <end position="475"/>
    </location>
</feature>
<keyword evidence="6 14" id="KW-0812">Transmembrane</keyword>
<feature type="transmembrane region" description="Helical" evidence="14">
    <location>
        <begin position="181"/>
        <end position="198"/>
    </location>
</feature>
<keyword evidence="7" id="KW-0249">Electron transport</keyword>
<keyword evidence="9" id="KW-0560">Oxidoreductase</keyword>
<dbReference type="SFLD" id="SFLDG01168">
    <property type="entry name" value="Ferric_reductase_subgroup_(FRE"/>
    <property type="match status" value="1"/>
</dbReference>
<evidence type="ECO:0000259" key="15">
    <source>
        <dbReference type="PROSITE" id="PS51384"/>
    </source>
</evidence>
<evidence type="ECO:0000256" key="5">
    <source>
        <dbReference type="ARBA" id="ARBA00022475"/>
    </source>
</evidence>
<evidence type="ECO:0000256" key="9">
    <source>
        <dbReference type="ARBA" id="ARBA00023002"/>
    </source>
</evidence>
<dbReference type="Pfam" id="PF08022">
    <property type="entry name" value="FAD_binding_8"/>
    <property type="match status" value="1"/>
</dbReference>
<accession>A0ABP9YWY1</accession>
<keyword evidence="10" id="KW-0406">Ion transport</keyword>